<comment type="caution">
    <text evidence="2">The sequence shown here is derived from an EMBL/GenBank/DDBJ whole genome shotgun (WGS) entry which is preliminary data.</text>
</comment>
<proteinExistence type="predicted"/>
<dbReference type="EMBL" id="BKCJ010008550">
    <property type="protein sequence ID" value="GEU82796.1"/>
    <property type="molecule type" value="Genomic_DNA"/>
</dbReference>
<name>A0A6L2N992_TANCI</name>
<evidence type="ECO:0000256" key="1">
    <source>
        <dbReference type="SAM" id="MobiDB-lite"/>
    </source>
</evidence>
<gene>
    <name evidence="2" type="ORF">Tci_054774</name>
</gene>
<feature type="compositionally biased region" description="Low complexity" evidence="1">
    <location>
        <begin position="100"/>
        <end position="111"/>
    </location>
</feature>
<organism evidence="2">
    <name type="scientific">Tanacetum cinerariifolium</name>
    <name type="common">Dalmatian daisy</name>
    <name type="synonym">Chrysanthemum cinerariifolium</name>
    <dbReference type="NCBI Taxonomy" id="118510"/>
    <lineage>
        <taxon>Eukaryota</taxon>
        <taxon>Viridiplantae</taxon>
        <taxon>Streptophyta</taxon>
        <taxon>Embryophyta</taxon>
        <taxon>Tracheophyta</taxon>
        <taxon>Spermatophyta</taxon>
        <taxon>Magnoliopsida</taxon>
        <taxon>eudicotyledons</taxon>
        <taxon>Gunneridae</taxon>
        <taxon>Pentapetalae</taxon>
        <taxon>asterids</taxon>
        <taxon>campanulids</taxon>
        <taxon>Asterales</taxon>
        <taxon>Asteraceae</taxon>
        <taxon>Asteroideae</taxon>
        <taxon>Anthemideae</taxon>
        <taxon>Anthemidinae</taxon>
        <taxon>Tanacetum</taxon>
    </lineage>
</organism>
<feature type="region of interest" description="Disordered" evidence="1">
    <location>
        <begin position="89"/>
        <end position="111"/>
    </location>
</feature>
<accession>A0A6L2N992</accession>
<dbReference type="AlphaFoldDB" id="A0A6L2N992"/>
<sequence>MVSEPFGDLSHTTRPIAPIIEDWPIETTIPAATPVPASPKTHSSGKRKIGKALLTQSKPVSNTAVRPVSAALPSITVTRPRYPYHVVTKSKSPIRRHITRSPSSKTSTSPPRVTAVKALVVSAAQAKQGTWVWRPKCPILDHDSRTTSASMTLKRFNYNDALEISKSVMAWVPKRI</sequence>
<protein>
    <submittedName>
        <fullName evidence="2">Uncharacterized protein</fullName>
    </submittedName>
</protein>
<evidence type="ECO:0000313" key="2">
    <source>
        <dbReference type="EMBL" id="GEU82796.1"/>
    </source>
</evidence>
<reference evidence="2" key="1">
    <citation type="journal article" date="2019" name="Sci. Rep.">
        <title>Draft genome of Tanacetum cinerariifolium, the natural source of mosquito coil.</title>
        <authorList>
            <person name="Yamashiro T."/>
            <person name="Shiraishi A."/>
            <person name="Satake H."/>
            <person name="Nakayama K."/>
        </authorList>
    </citation>
    <scope>NUCLEOTIDE SEQUENCE</scope>
</reference>
<feature type="region of interest" description="Disordered" evidence="1">
    <location>
        <begin position="32"/>
        <end position="54"/>
    </location>
</feature>